<sequence length="57" mass="5707">MLKSLLVASASLLMVGAALAADLPRPEPVQETAAPIGKAPIGKAPVGKAPEPIYTKG</sequence>
<evidence type="ECO:0000313" key="2">
    <source>
        <dbReference type="EMBL" id="CAA0099862.1"/>
    </source>
</evidence>
<name>A0A5S9P8P4_9HYPH</name>
<dbReference type="AlphaFoldDB" id="A0A5S9P8P4"/>
<gene>
    <name evidence="2" type="ORF">STARVERO_02522</name>
</gene>
<accession>A0A5S9P8P4</accession>
<dbReference type="RefSeq" id="WP_186292032.1">
    <property type="nucleotide sequence ID" value="NZ_CACSAS010000001.1"/>
</dbReference>
<dbReference type="EMBL" id="CACSAS010000001">
    <property type="protein sequence ID" value="CAA0099862.1"/>
    <property type="molecule type" value="Genomic_DNA"/>
</dbReference>
<keyword evidence="3" id="KW-1185">Reference proteome</keyword>
<organism evidence="2 3">
    <name type="scientific">Starkeya nomas</name>
    <dbReference type="NCBI Taxonomy" id="2666134"/>
    <lineage>
        <taxon>Bacteria</taxon>
        <taxon>Pseudomonadati</taxon>
        <taxon>Pseudomonadota</taxon>
        <taxon>Alphaproteobacteria</taxon>
        <taxon>Hyphomicrobiales</taxon>
        <taxon>Xanthobacteraceae</taxon>
        <taxon>Starkeya</taxon>
    </lineage>
</organism>
<reference evidence="2 3" key="1">
    <citation type="submission" date="2019-12" db="EMBL/GenBank/DDBJ databases">
        <authorList>
            <person name="Reyes-Prieto M."/>
        </authorList>
    </citation>
    <scope>NUCLEOTIDE SEQUENCE [LARGE SCALE GENOMIC DNA]</scope>
    <source>
        <strain evidence="2">HF14-78462</strain>
    </source>
</reference>
<evidence type="ECO:0000256" key="1">
    <source>
        <dbReference type="SAM" id="SignalP"/>
    </source>
</evidence>
<proteinExistence type="predicted"/>
<evidence type="ECO:0000313" key="3">
    <source>
        <dbReference type="Proteomes" id="UP000433050"/>
    </source>
</evidence>
<feature type="signal peptide" evidence="1">
    <location>
        <begin position="1"/>
        <end position="20"/>
    </location>
</feature>
<dbReference type="Proteomes" id="UP000433050">
    <property type="component" value="Unassembled WGS sequence"/>
</dbReference>
<keyword evidence="1" id="KW-0732">Signal</keyword>
<feature type="chain" id="PRO_5024921675" evidence="1">
    <location>
        <begin position="21"/>
        <end position="57"/>
    </location>
</feature>
<protein>
    <submittedName>
        <fullName evidence="2">Uncharacterized protein</fullName>
    </submittedName>
</protein>